<feature type="non-terminal residue" evidence="1">
    <location>
        <position position="63"/>
    </location>
</feature>
<accession>A0A5N5TM06</accession>
<dbReference type="EMBL" id="SEYY01000449">
    <property type="protein sequence ID" value="KAB7507214.1"/>
    <property type="molecule type" value="Genomic_DNA"/>
</dbReference>
<dbReference type="AlphaFoldDB" id="A0A5N5TM06"/>
<sequence>MVLLNLEKGGELGKAWTFWTRQKRALLVDNILTSLKKKQLLQDLLWRNYADEHQLQQLVYAKF</sequence>
<name>A0A5N5TM06_9CRUS</name>
<organism evidence="1 2">
    <name type="scientific">Armadillidium nasatum</name>
    <dbReference type="NCBI Taxonomy" id="96803"/>
    <lineage>
        <taxon>Eukaryota</taxon>
        <taxon>Metazoa</taxon>
        <taxon>Ecdysozoa</taxon>
        <taxon>Arthropoda</taxon>
        <taxon>Crustacea</taxon>
        <taxon>Multicrustacea</taxon>
        <taxon>Malacostraca</taxon>
        <taxon>Eumalacostraca</taxon>
        <taxon>Peracarida</taxon>
        <taxon>Isopoda</taxon>
        <taxon>Oniscidea</taxon>
        <taxon>Crinocheta</taxon>
        <taxon>Armadillidiidae</taxon>
        <taxon>Armadillidium</taxon>
    </lineage>
</organism>
<gene>
    <name evidence="1" type="ORF">Anas_00558</name>
</gene>
<proteinExistence type="predicted"/>
<dbReference type="Proteomes" id="UP000326759">
    <property type="component" value="Unassembled WGS sequence"/>
</dbReference>
<protein>
    <submittedName>
        <fullName evidence="1">Uncharacterized protein</fullName>
    </submittedName>
</protein>
<keyword evidence="2" id="KW-1185">Reference proteome</keyword>
<comment type="caution">
    <text evidence="1">The sequence shown here is derived from an EMBL/GenBank/DDBJ whole genome shotgun (WGS) entry which is preliminary data.</text>
</comment>
<evidence type="ECO:0000313" key="2">
    <source>
        <dbReference type="Proteomes" id="UP000326759"/>
    </source>
</evidence>
<evidence type="ECO:0000313" key="1">
    <source>
        <dbReference type="EMBL" id="KAB7507214.1"/>
    </source>
</evidence>
<reference evidence="1 2" key="1">
    <citation type="journal article" date="2019" name="PLoS Biol.">
        <title>Sex chromosomes control vertical transmission of feminizing Wolbachia symbionts in an isopod.</title>
        <authorList>
            <person name="Becking T."/>
            <person name="Chebbi M.A."/>
            <person name="Giraud I."/>
            <person name="Moumen B."/>
            <person name="Laverre T."/>
            <person name="Caubet Y."/>
            <person name="Peccoud J."/>
            <person name="Gilbert C."/>
            <person name="Cordaux R."/>
        </authorList>
    </citation>
    <scope>NUCLEOTIDE SEQUENCE [LARGE SCALE GENOMIC DNA]</scope>
    <source>
        <strain evidence="1">ANa2</strain>
        <tissue evidence="1">Whole body excluding digestive tract and cuticle</tissue>
    </source>
</reference>